<dbReference type="EMBL" id="OK042080">
    <property type="protein sequence ID" value="UCS82788.1"/>
    <property type="molecule type" value="Genomic_DNA"/>
</dbReference>
<keyword evidence="2" id="KW-1185">Reference proteome</keyword>
<reference evidence="1" key="1">
    <citation type="submission" date="2021-09" db="EMBL/GenBank/DDBJ databases">
        <title>Properties of two broad host range phages and the first virulent siphovirus of Yersinia enterocolitica isolated from wild animals.</title>
        <authorList>
            <person name="Hammerl J.A."/>
            <person name="Hertwig S."/>
        </authorList>
    </citation>
    <scope>NUCLEOTIDE SEQUENCE</scope>
</reference>
<name>A0AC61TNT6_9CAUD</name>
<gene>
    <name evidence="1" type="ORF">vBYenPRambo_045</name>
</gene>
<evidence type="ECO:0000313" key="2">
    <source>
        <dbReference type="Proteomes" id="UP000828900"/>
    </source>
</evidence>
<dbReference type="Proteomes" id="UP000828900">
    <property type="component" value="Segment"/>
</dbReference>
<accession>A0AC61TNT6</accession>
<sequence length="288" mass="32483">MAILYRSNTVWSYTTGRVAGGDHLPTGELYRGFIYFRHINSIGDMHRLSIILSDGTEVKIHHEQEYAGNDRVRIYRRGMTQDGYHILEVVPQVQVIERLMGVRSVDMQAYFKTSEHDYNALSHASFKLWESSSNGGVTLGGGSQRIPVIDERVEHAWYNELVDLDGEVIKFDEHAGDRLVIFSFNTDVVPADTAPGADPFVQWTFQLRRTDNTILATSPTAYIAAGGISVSRQVDLTAYIRGDDDPLIMYGVIPELINNGSNPVKFKNAFMNIYTVDTPKNPYLVYHM</sequence>
<organism evidence="1 2">
    <name type="scientific">Yersinia phage vB_YenP_Rambo</name>
    <dbReference type="NCBI Taxonomy" id="2880894"/>
    <lineage>
        <taxon>Viruses</taxon>
        <taxon>Duplodnaviria</taxon>
        <taxon>Heunggongvirae</taxon>
        <taxon>Uroviricota</taxon>
        <taxon>Caudoviricetes</taxon>
        <taxon>Autographivirales</taxon>
        <taxon>Autotranscriptaviridae</taxon>
        <taxon>Studiervirinae</taxon>
        <taxon>Rambovirus</taxon>
        <taxon>Rambovirus rambo</taxon>
    </lineage>
</organism>
<evidence type="ECO:0000313" key="1">
    <source>
        <dbReference type="EMBL" id="UCS82788.1"/>
    </source>
</evidence>
<proteinExistence type="predicted"/>
<protein>
    <submittedName>
        <fullName evidence="1">Uncharacterized protein</fullName>
    </submittedName>
</protein>